<dbReference type="AlphaFoldDB" id="G2G4H9"/>
<proteinExistence type="predicted"/>
<dbReference type="EMBL" id="AGBF01000002">
    <property type="protein sequence ID" value="EGX61654.1"/>
    <property type="molecule type" value="Genomic_DNA"/>
</dbReference>
<evidence type="ECO:0000313" key="3">
    <source>
        <dbReference type="Proteomes" id="UP000004217"/>
    </source>
</evidence>
<evidence type="ECO:0000313" key="2">
    <source>
        <dbReference type="EMBL" id="EGX61654.1"/>
    </source>
</evidence>
<dbReference type="Proteomes" id="UP000004217">
    <property type="component" value="Unassembled WGS sequence"/>
</dbReference>
<keyword evidence="3" id="KW-1185">Reference proteome</keyword>
<dbReference type="InterPro" id="IPR045728">
    <property type="entry name" value="DUF6082"/>
</dbReference>
<gene>
    <name evidence="2" type="ORF">SZN_01904</name>
</gene>
<dbReference type="PATRIC" id="fig|700597.3.peg.365"/>
<sequence>MATQIPAARASRIGSALAAGLGLIRTLFTRAGTRRRRQEEILGDLLRQLTLMTEEIHRANLIQQYRLTLDQMDRAIDDPALADAGSTLTGLPVAKRRQMIFANREYGSLLMSYRVGLYDWDELLGHLRVLCRNKLFAEYWDRTAEHRRSLPEGSVEAKVGAVVDVMIEELADDPEEWWVVGPSSSGPPPRPGAGESGPPGGHQS</sequence>
<accession>G2G4H9</accession>
<dbReference type="Pfam" id="PF19560">
    <property type="entry name" value="DUF6082"/>
    <property type="match status" value="1"/>
</dbReference>
<comment type="caution">
    <text evidence="2">The sequence shown here is derived from an EMBL/GenBank/DDBJ whole genome shotgun (WGS) entry which is preliminary data.</text>
</comment>
<protein>
    <submittedName>
        <fullName evidence="2">Secreted protein</fullName>
    </submittedName>
</protein>
<evidence type="ECO:0000256" key="1">
    <source>
        <dbReference type="SAM" id="MobiDB-lite"/>
    </source>
</evidence>
<feature type="compositionally biased region" description="Gly residues" evidence="1">
    <location>
        <begin position="194"/>
        <end position="204"/>
    </location>
</feature>
<organism evidence="2 3">
    <name type="scientific">Streptomyces zinciresistens K42</name>
    <dbReference type="NCBI Taxonomy" id="700597"/>
    <lineage>
        <taxon>Bacteria</taxon>
        <taxon>Bacillati</taxon>
        <taxon>Actinomycetota</taxon>
        <taxon>Actinomycetes</taxon>
        <taxon>Kitasatosporales</taxon>
        <taxon>Streptomycetaceae</taxon>
        <taxon>Streptomyces</taxon>
    </lineage>
</organism>
<name>G2G4H9_9ACTN</name>
<reference evidence="2 3" key="1">
    <citation type="submission" date="2011-08" db="EMBL/GenBank/DDBJ databases">
        <authorList>
            <person name="Lin Y."/>
            <person name="Hao X."/>
            <person name="Johnstone L."/>
            <person name="Miller S.J."/>
            <person name="Wei G."/>
            <person name="Rensing C."/>
        </authorList>
    </citation>
    <scope>NUCLEOTIDE SEQUENCE [LARGE SCALE GENOMIC DNA]</scope>
    <source>
        <strain evidence="2 3">K42</strain>
    </source>
</reference>
<dbReference type="RefSeq" id="WP_007490978.1">
    <property type="nucleotide sequence ID" value="NZ_AGBF01000002.1"/>
</dbReference>
<feature type="region of interest" description="Disordered" evidence="1">
    <location>
        <begin position="174"/>
        <end position="204"/>
    </location>
</feature>